<reference evidence="1 2" key="1">
    <citation type="submission" date="2019-12" db="EMBL/GenBank/DDBJ databases">
        <title>complete genome sequences of Pseudomonas otitidis str. WP8-S17-CRE-03 isolated from wastewater treatment plant effluent.</title>
        <authorList>
            <person name="Sekizuka T."/>
            <person name="Itokawa K."/>
            <person name="Yatsu K."/>
            <person name="Inamine Y."/>
            <person name="Kuroda M."/>
        </authorList>
    </citation>
    <scope>NUCLEOTIDE SEQUENCE [LARGE SCALE GENOMIC DNA]</scope>
    <source>
        <strain evidence="1 2">WP8-S17-CRE-03</strain>
    </source>
</reference>
<dbReference type="Proteomes" id="UP000515591">
    <property type="component" value="Chromosome"/>
</dbReference>
<dbReference type="Gene3D" id="1.25.40.10">
    <property type="entry name" value="Tetratricopeptide repeat domain"/>
    <property type="match status" value="1"/>
</dbReference>
<proteinExistence type="predicted"/>
<name>A0A6S5RIN9_9GAMM</name>
<gene>
    <name evidence="1" type="ORF">WP8S17C03_09420</name>
</gene>
<dbReference type="EMBL" id="AP022213">
    <property type="protein sequence ID" value="BBT14893.1"/>
    <property type="molecule type" value="Genomic_DNA"/>
</dbReference>
<evidence type="ECO:0008006" key="3">
    <source>
        <dbReference type="Google" id="ProtNLM"/>
    </source>
</evidence>
<organism evidence="1 2">
    <name type="scientific">Metapseudomonas otitidis</name>
    <dbReference type="NCBI Taxonomy" id="319939"/>
    <lineage>
        <taxon>Bacteria</taxon>
        <taxon>Pseudomonadati</taxon>
        <taxon>Pseudomonadota</taxon>
        <taxon>Gammaproteobacteria</taxon>
        <taxon>Pseudomonadales</taxon>
        <taxon>Pseudomonadaceae</taxon>
        <taxon>Metapseudomonas</taxon>
    </lineage>
</organism>
<dbReference type="SUPFAM" id="SSF48452">
    <property type="entry name" value="TPR-like"/>
    <property type="match status" value="1"/>
</dbReference>
<dbReference type="RefSeq" id="WP_182851763.1">
    <property type="nucleotide sequence ID" value="NZ_AP022213.1"/>
</dbReference>
<accession>A0A6S5RIN9</accession>
<protein>
    <recommendedName>
        <fullName evidence="3">Tetratricopeptide repeat-containing protein</fullName>
    </recommendedName>
</protein>
<sequence length="312" mass="35339">MKAINSRVIFLSISLSPIFSYAEKMPEITCSPNGDCTFSAEHHFCPPNLLSNIRLDLDSNTYLIMCECNCTSQDNYGWIARRSSTQLYIQEVLASKIMRRSNIIAFNNQIPDLFGPTPLCETLDAATDLVILDKIPSPGLNPSPPYCYRASRLNAELVNCHSASCNEVRKKLDTLDTDSEQVILQAFLDQTKTLAATPGGLKDFPRSEFIRARIEQKSLKANRQILNDIAYYWQQAGYHREAIWLLEKILETEPSRTVAHLNLADSLWSEGNSTKAKEHYLIYIQSMRARKKDSLIPARAFNRSQDTLKSIP</sequence>
<dbReference type="InterPro" id="IPR011990">
    <property type="entry name" value="TPR-like_helical_dom_sf"/>
</dbReference>
<evidence type="ECO:0000313" key="2">
    <source>
        <dbReference type="Proteomes" id="UP000515591"/>
    </source>
</evidence>
<dbReference type="AlphaFoldDB" id="A0A6S5RIN9"/>
<evidence type="ECO:0000313" key="1">
    <source>
        <dbReference type="EMBL" id="BBT14893.1"/>
    </source>
</evidence>